<dbReference type="InterPro" id="IPR050882">
    <property type="entry name" value="Prepilin_peptidase/N-MTase"/>
</dbReference>
<feature type="transmembrane region" description="Helical" evidence="7">
    <location>
        <begin position="6"/>
        <end position="24"/>
    </location>
</feature>
<evidence type="ECO:0000256" key="1">
    <source>
        <dbReference type="ARBA" id="ARBA00004651"/>
    </source>
</evidence>
<dbReference type="Pfam" id="PF06750">
    <property type="entry name" value="A24_N_bact"/>
    <property type="match status" value="1"/>
</dbReference>
<protein>
    <submittedName>
        <fullName evidence="10">Prepilin peptidase</fullName>
    </submittedName>
</protein>
<dbReference type="InterPro" id="IPR000045">
    <property type="entry name" value="Prepilin_IV_endopep_pep"/>
</dbReference>
<keyword evidence="11" id="KW-1185">Reference proteome</keyword>
<dbReference type="InterPro" id="IPR010627">
    <property type="entry name" value="Prepilin_pept_A24_N"/>
</dbReference>
<evidence type="ECO:0000256" key="6">
    <source>
        <dbReference type="ARBA" id="ARBA00023136"/>
    </source>
</evidence>
<comment type="subcellular location">
    <subcellularLocation>
        <location evidence="1">Cell membrane</location>
        <topology evidence="1">Multi-pass membrane protein</topology>
    </subcellularLocation>
</comment>
<feature type="domain" description="Prepilin peptidase A24 N-terminal" evidence="9">
    <location>
        <begin position="8"/>
        <end position="89"/>
    </location>
</feature>
<dbReference type="RefSeq" id="WP_202749953.1">
    <property type="nucleotide sequence ID" value="NZ_JAESWC010000012.1"/>
</dbReference>
<feature type="transmembrane region" description="Helical" evidence="7">
    <location>
        <begin position="226"/>
        <end position="249"/>
    </location>
</feature>
<name>A0ABS1TCW9_9CLOT</name>
<dbReference type="PANTHER" id="PTHR30487">
    <property type="entry name" value="TYPE 4 PREPILIN-LIKE PROTEINS LEADER PEPTIDE-PROCESSING ENZYME"/>
    <property type="match status" value="1"/>
</dbReference>
<keyword evidence="6 7" id="KW-0472">Membrane</keyword>
<comment type="similarity">
    <text evidence="2">Belongs to the peptidase A24 family.</text>
</comment>
<dbReference type="Pfam" id="PF01478">
    <property type="entry name" value="Peptidase_A24"/>
    <property type="match status" value="1"/>
</dbReference>
<feature type="transmembrane region" description="Helical" evidence="7">
    <location>
        <begin position="191"/>
        <end position="214"/>
    </location>
</feature>
<keyword evidence="3" id="KW-1003">Cell membrane</keyword>
<reference evidence="10 11" key="1">
    <citation type="submission" date="2021-01" db="EMBL/GenBank/DDBJ databases">
        <title>Genome public.</title>
        <authorList>
            <person name="Liu C."/>
            <person name="Sun Q."/>
        </authorList>
    </citation>
    <scope>NUCLEOTIDE SEQUENCE [LARGE SCALE GENOMIC DNA]</scope>
    <source>
        <strain evidence="10 11">YIM B02515</strain>
    </source>
</reference>
<evidence type="ECO:0000259" key="8">
    <source>
        <dbReference type="Pfam" id="PF01478"/>
    </source>
</evidence>
<feature type="transmembrane region" description="Helical" evidence="7">
    <location>
        <begin position="152"/>
        <end position="171"/>
    </location>
</feature>
<comment type="caution">
    <text evidence="10">The sequence shown here is derived from an EMBL/GenBank/DDBJ whole genome shotgun (WGS) entry which is preliminary data.</text>
</comment>
<evidence type="ECO:0000259" key="9">
    <source>
        <dbReference type="Pfam" id="PF06750"/>
    </source>
</evidence>
<evidence type="ECO:0000256" key="4">
    <source>
        <dbReference type="ARBA" id="ARBA00022692"/>
    </source>
</evidence>
<dbReference type="PANTHER" id="PTHR30487:SF0">
    <property type="entry name" value="PREPILIN LEADER PEPTIDASE_N-METHYLTRANSFERASE-RELATED"/>
    <property type="match status" value="1"/>
</dbReference>
<evidence type="ECO:0000256" key="3">
    <source>
        <dbReference type="ARBA" id="ARBA00022475"/>
    </source>
</evidence>
<gene>
    <name evidence="10" type="ORF">JK636_15850</name>
</gene>
<evidence type="ECO:0000256" key="5">
    <source>
        <dbReference type="ARBA" id="ARBA00022989"/>
    </source>
</evidence>
<keyword evidence="5 7" id="KW-1133">Transmembrane helix</keyword>
<sequence>MQTFLVLIYGLLIGSFLNVCIYRIPRNESISFPPSHCTNCKNRIKWYDLVPVISYIFLKGKCRYCGEKISVRYPLIELTTGVIFLALNIEYGLSFSFFKYAVLVCFLIVIGMIDLDTTDVYLKTTLPGIIIGIILIITGYFIGYYFKSDMLYYAYGGLLGGGLISLIILLTKGMGWGDAEICLLTGLFLGFKLTILMLFFAFVFGGFIGVLLVLLKKKSRKDYIPFGPFISAAGIFTILFGEKIIAWYIGLF</sequence>
<feature type="transmembrane region" description="Helical" evidence="7">
    <location>
        <begin position="97"/>
        <end position="113"/>
    </location>
</feature>
<evidence type="ECO:0000313" key="11">
    <source>
        <dbReference type="Proteomes" id="UP000632377"/>
    </source>
</evidence>
<feature type="domain" description="Prepilin type IV endopeptidase peptidase" evidence="8">
    <location>
        <begin position="102"/>
        <end position="210"/>
    </location>
</feature>
<evidence type="ECO:0000313" key="10">
    <source>
        <dbReference type="EMBL" id="MBL4937201.1"/>
    </source>
</evidence>
<evidence type="ECO:0000256" key="2">
    <source>
        <dbReference type="ARBA" id="ARBA00005801"/>
    </source>
</evidence>
<dbReference type="EMBL" id="JAESWC010000012">
    <property type="protein sequence ID" value="MBL4937201.1"/>
    <property type="molecule type" value="Genomic_DNA"/>
</dbReference>
<feature type="transmembrane region" description="Helical" evidence="7">
    <location>
        <begin position="125"/>
        <end position="145"/>
    </location>
</feature>
<keyword evidence="4 7" id="KW-0812">Transmembrane</keyword>
<organism evidence="10 11">
    <name type="scientific">Clostridium rhizosphaerae</name>
    <dbReference type="NCBI Taxonomy" id="2803861"/>
    <lineage>
        <taxon>Bacteria</taxon>
        <taxon>Bacillati</taxon>
        <taxon>Bacillota</taxon>
        <taxon>Clostridia</taxon>
        <taxon>Eubacteriales</taxon>
        <taxon>Clostridiaceae</taxon>
        <taxon>Clostridium</taxon>
    </lineage>
</organism>
<proteinExistence type="inferred from homology"/>
<dbReference type="Gene3D" id="1.20.120.1220">
    <property type="match status" value="1"/>
</dbReference>
<dbReference type="Proteomes" id="UP000632377">
    <property type="component" value="Unassembled WGS sequence"/>
</dbReference>
<evidence type="ECO:0000256" key="7">
    <source>
        <dbReference type="SAM" id="Phobius"/>
    </source>
</evidence>
<accession>A0ABS1TCW9</accession>